<evidence type="ECO:0000313" key="2">
    <source>
        <dbReference type="EMBL" id="KAJ6260463.1"/>
    </source>
</evidence>
<dbReference type="AlphaFoldDB" id="A0AAD6IXD9"/>
<evidence type="ECO:0000256" key="1">
    <source>
        <dbReference type="SAM" id="Coils"/>
    </source>
</evidence>
<accession>A0AAD6IXD9</accession>
<gene>
    <name evidence="2" type="ORF">Dda_4689</name>
</gene>
<dbReference type="Proteomes" id="UP001221413">
    <property type="component" value="Unassembled WGS sequence"/>
</dbReference>
<keyword evidence="1" id="KW-0175">Coiled coil</keyword>
<sequence>MDGKATGQPCDELRKYIDQLASASTRIQNLVGKFDDYVEKHNFTDIDGEMGAMLVGQRTCSIASSETDNTIEKLVEKLASDLKAKDAEIEALRKELETLKKENSKAASETNSGNGQQRIVESVWDHLRGPWASTQSNVDRRHPWTQSRTILDPFKNQSRTISDPFKTQSPTILDPFKTQSLTILDPWKTIA</sequence>
<name>A0AAD6IXD9_DREDA</name>
<feature type="coiled-coil region" evidence="1">
    <location>
        <begin position="75"/>
        <end position="109"/>
    </location>
</feature>
<comment type="caution">
    <text evidence="2">The sequence shown here is derived from an EMBL/GenBank/DDBJ whole genome shotgun (WGS) entry which is preliminary data.</text>
</comment>
<proteinExistence type="predicted"/>
<reference evidence="2" key="1">
    <citation type="submission" date="2023-01" db="EMBL/GenBank/DDBJ databases">
        <title>The chitinases involved in constricting ring structure development in the nematode-trapping fungus Drechslerella dactyloides.</title>
        <authorList>
            <person name="Wang R."/>
            <person name="Zhang L."/>
            <person name="Tang P."/>
            <person name="Li S."/>
            <person name="Liang L."/>
        </authorList>
    </citation>
    <scope>NUCLEOTIDE SEQUENCE</scope>
    <source>
        <strain evidence="2">YMF1.00031</strain>
    </source>
</reference>
<organism evidence="2 3">
    <name type="scientific">Drechslerella dactyloides</name>
    <name type="common">Nematode-trapping fungus</name>
    <name type="synonym">Arthrobotrys dactyloides</name>
    <dbReference type="NCBI Taxonomy" id="74499"/>
    <lineage>
        <taxon>Eukaryota</taxon>
        <taxon>Fungi</taxon>
        <taxon>Dikarya</taxon>
        <taxon>Ascomycota</taxon>
        <taxon>Pezizomycotina</taxon>
        <taxon>Orbiliomycetes</taxon>
        <taxon>Orbiliales</taxon>
        <taxon>Orbiliaceae</taxon>
        <taxon>Drechslerella</taxon>
    </lineage>
</organism>
<keyword evidence="3" id="KW-1185">Reference proteome</keyword>
<evidence type="ECO:0000313" key="3">
    <source>
        <dbReference type="Proteomes" id="UP001221413"/>
    </source>
</evidence>
<protein>
    <submittedName>
        <fullName evidence="2">Uncharacterized protein</fullName>
    </submittedName>
</protein>
<dbReference type="EMBL" id="JAQGDS010000005">
    <property type="protein sequence ID" value="KAJ6260463.1"/>
    <property type="molecule type" value="Genomic_DNA"/>
</dbReference>